<evidence type="ECO:0000313" key="1">
    <source>
        <dbReference type="EMBL" id="SPL65899.1"/>
    </source>
</evidence>
<gene>
    <name evidence="1" type="ORF">OHAE_1766</name>
</gene>
<proteinExistence type="predicted"/>
<accession>A0A2P9HPB8</accession>
<dbReference type="EMBL" id="OOFM01000005">
    <property type="protein sequence ID" value="SPL65899.1"/>
    <property type="molecule type" value="Genomic_DNA"/>
</dbReference>
<name>A0A2P9HPB8_9HYPH</name>
<organism evidence="1 2">
    <name type="scientific">Ochrobactrum soli</name>
    <dbReference type="NCBI Taxonomy" id="2448455"/>
    <lineage>
        <taxon>Bacteria</taxon>
        <taxon>Pseudomonadati</taxon>
        <taxon>Pseudomonadota</taxon>
        <taxon>Alphaproteobacteria</taxon>
        <taxon>Hyphomicrobiales</taxon>
        <taxon>Brucellaceae</taxon>
        <taxon>Brucella/Ochrobactrum group</taxon>
        <taxon>Ochrobactrum</taxon>
    </lineage>
</organism>
<dbReference type="Proteomes" id="UP000246073">
    <property type="component" value="Unassembled WGS sequence"/>
</dbReference>
<protein>
    <submittedName>
        <fullName evidence="1">Uncharacterized protein</fullName>
    </submittedName>
</protein>
<dbReference type="AlphaFoldDB" id="A0A2P9HPB8"/>
<evidence type="ECO:0000313" key="2">
    <source>
        <dbReference type="Proteomes" id="UP000246073"/>
    </source>
</evidence>
<reference evidence="2" key="1">
    <citation type="submission" date="2017-12" db="EMBL/GenBank/DDBJ databases">
        <authorList>
            <person name="Diaz M."/>
        </authorList>
    </citation>
    <scope>NUCLEOTIDE SEQUENCE [LARGE SCALE GENOMIC DNA]</scope>
    <source>
        <strain evidence="2">FI11154</strain>
    </source>
</reference>
<sequence length="62" mass="7517">MWRKDAERERSRDFTFHILKFFNRPIYKVSGGISLKRGSFKQYQRSMRAIAQWWFLKSSNAG</sequence>